<comment type="caution">
    <text evidence="9">The sequence shown here is derived from an EMBL/GenBank/DDBJ whole genome shotgun (WGS) entry which is preliminary data.</text>
</comment>
<gene>
    <name evidence="9" type="ORF">M896_100440</name>
</gene>
<evidence type="ECO:0000256" key="8">
    <source>
        <dbReference type="SAM" id="Phobius"/>
    </source>
</evidence>
<comment type="similarity">
    <text evidence="2">Belongs to the SPCS3 family.</text>
</comment>
<proteinExistence type="inferred from homology"/>
<sequence length="152" mass="17475">MKTASKRLAALASYAFNPTIVLLLGVFVFSYMVPKSLPESSLKIIEYKSHGRSQVVFFEPKIDLSSQLHFNLKQIFVYVRAVYGGRSDRAEIIWSRIFERQSEKKELTKVFRSTYEVVGNLTDDPTFELRGCYTPYVGIVEDVLFCKTEVKI</sequence>
<evidence type="ECO:0000256" key="6">
    <source>
        <dbReference type="ARBA" id="ARBA00022989"/>
    </source>
</evidence>
<keyword evidence="4" id="KW-0256">Endoplasmic reticulum</keyword>
<dbReference type="EMBL" id="JOKQ01000010">
    <property type="protein sequence ID" value="KHN69060.1"/>
    <property type="molecule type" value="Genomic_DNA"/>
</dbReference>
<evidence type="ECO:0008006" key="11">
    <source>
        <dbReference type="Google" id="ProtNLM"/>
    </source>
</evidence>
<keyword evidence="7 8" id="KW-0472">Membrane</keyword>
<evidence type="ECO:0000313" key="9">
    <source>
        <dbReference type="EMBL" id="KHN69060.1"/>
    </source>
</evidence>
<dbReference type="OrthoDB" id="10261524at2759"/>
<dbReference type="InterPro" id="IPR007653">
    <property type="entry name" value="SPC3"/>
</dbReference>
<accession>A0A0B2UJ98</accession>
<evidence type="ECO:0000256" key="4">
    <source>
        <dbReference type="ARBA" id="ARBA00022824"/>
    </source>
</evidence>
<dbReference type="GO" id="GO:0005787">
    <property type="term" value="C:signal peptidase complex"/>
    <property type="evidence" value="ECO:0007669"/>
    <property type="project" value="InterPro"/>
</dbReference>
<keyword evidence="3 8" id="KW-0812">Transmembrane</keyword>
<keyword evidence="5" id="KW-0735">Signal-anchor</keyword>
<protein>
    <recommendedName>
        <fullName evidence="11">Signal peptidase</fullName>
    </recommendedName>
</protein>
<dbReference type="AlphaFoldDB" id="A0A0B2UJ98"/>
<keyword evidence="6 8" id="KW-1133">Transmembrane helix</keyword>
<evidence type="ECO:0000256" key="5">
    <source>
        <dbReference type="ARBA" id="ARBA00022968"/>
    </source>
</evidence>
<organism evidence="9 10">
    <name type="scientific">Ordospora colligata OC4</name>
    <dbReference type="NCBI Taxonomy" id="1354746"/>
    <lineage>
        <taxon>Eukaryota</taxon>
        <taxon>Fungi</taxon>
        <taxon>Fungi incertae sedis</taxon>
        <taxon>Microsporidia</taxon>
        <taxon>Ordosporidae</taxon>
        <taxon>Ordospora</taxon>
    </lineage>
</organism>
<evidence type="ECO:0000256" key="3">
    <source>
        <dbReference type="ARBA" id="ARBA00022692"/>
    </source>
</evidence>
<dbReference type="GeneID" id="26262454"/>
<dbReference type="GO" id="GO:0006465">
    <property type="term" value="P:signal peptide processing"/>
    <property type="evidence" value="ECO:0007669"/>
    <property type="project" value="InterPro"/>
</dbReference>
<comment type="subcellular location">
    <subcellularLocation>
        <location evidence="1">Endoplasmic reticulum membrane</location>
        <topology evidence="1">Single-pass type II membrane protein</topology>
    </subcellularLocation>
</comment>
<evidence type="ECO:0000313" key="10">
    <source>
        <dbReference type="Proteomes" id="UP000031056"/>
    </source>
</evidence>
<dbReference type="HOGENOM" id="CLU_142364_0_0_1"/>
<dbReference type="Proteomes" id="UP000031056">
    <property type="component" value="Unassembled WGS sequence"/>
</dbReference>
<dbReference type="InParanoid" id="A0A0B2UJ98"/>
<dbReference type="Pfam" id="PF04573">
    <property type="entry name" value="SPC22"/>
    <property type="match status" value="1"/>
</dbReference>
<feature type="transmembrane region" description="Helical" evidence="8">
    <location>
        <begin position="12"/>
        <end position="33"/>
    </location>
</feature>
<dbReference type="RefSeq" id="XP_014563102.1">
    <property type="nucleotide sequence ID" value="XM_014707616.1"/>
</dbReference>
<keyword evidence="10" id="KW-1185">Reference proteome</keyword>
<dbReference type="STRING" id="1354746.A0A0B2UJ98"/>
<name>A0A0B2UJ98_9MICR</name>
<reference evidence="9 10" key="1">
    <citation type="journal article" date="2014" name="MBio">
        <title>The Ordospora colligata genome; evolution of extreme reduction in microsporidia and host-to-parasite horizontal gene transfer.</title>
        <authorList>
            <person name="Pombert J.-F."/>
            <person name="Haag K.L."/>
            <person name="Beidas S."/>
            <person name="Ebert D."/>
            <person name="Keeling P.J."/>
        </authorList>
    </citation>
    <scope>NUCLEOTIDE SEQUENCE [LARGE SCALE GENOMIC DNA]</scope>
    <source>
        <strain evidence="9 10">OC4</strain>
    </source>
</reference>
<evidence type="ECO:0000256" key="1">
    <source>
        <dbReference type="ARBA" id="ARBA00004648"/>
    </source>
</evidence>
<dbReference type="VEuPathDB" id="MicrosporidiaDB:M896_100440"/>
<evidence type="ECO:0000256" key="7">
    <source>
        <dbReference type="ARBA" id="ARBA00023136"/>
    </source>
</evidence>
<evidence type="ECO:0000256" key="2">
    <source>
        <dbReference type="ARBA" id="ARBA00009289"/>
    </source>
</evidence>